<protein>
    <submittedName>
        <fullName evidence="1">Uncharacterized protein</fullName>
    </submittedName>
</protein>
<dbReference type="EMBL" id="JANSHE010001290">
    <property type="protein sequence ID" value="KAJ3003436.1"/>
    <property type="molecule type" value="Genomic_DNA"/>
</dbReference>
<gene>
    <name evidence="1" type="ORF">NUW54_g5299</name>
</gene>
<comment type="caution">
    <text evidence="1">The sequence shown here is derived from an EMBL/GenBank/DDBJ whole genome shotgun (WGS) entry which is preliminary data.</text>
</comment>
<proteinExistence type="predicted"/>
<accession>A0ACC1PX49</accession>
<name>A0ACC1PX49_9APHY</name>
<evidence type="ECO:0000313" key="1">
    <source>
        <dbReference type="EMBL" id="KAJ3003436.1"/>
    </source>
</evidence>
<sequence>MRSATVTPLRSSMAIRILRTSAREESDTHHQDTVWTDTTARNVSSVVDWRQRYHHTRSSEAMEVQAVTLDTSAVSELEELYQRALLLVDDDSRAHLQRYYHRIDGIRGLIGRLLPRLLLKELGISKAEMRFFKTQAGKPYICTKLETPIGYNVTHDNGVVAMAYSTGADLYPDPPAYRVGVDVMLLQLPKRDTFSGFVEVFSDQLTRLERNILLPPASEPQLSTHEQLRRFFLIWTLKEAYTKALGLGLGFDFSRIEYDVPKDVVRIDGQVPRGWEFIRFELHNSLNNGHVENYVGVAAQYRGEDAVAESRVRAADSPGWVKVQDAKGFLDTAIRELGI</sequence>
<reference evidence="1" key="1">
    <citation type="submission" date="2022-08" db="EMBL/GenBank/DDBJ databases">
        <title>Genome Sequence of Pycnoporus sanguineus.</title>
        <authorList>
            <person name="Buettner E."/>
        </authorList>
    </citation>
    <scope>NUCLEOTIDE SEQUENCE</scope>
    <source>
        <strain evidence="1">CG-C14</strain>
    </source>
</reference>
<keyword evidence="2" id="KW-1185">Reference proteome</keyword>
<organism evidence="1 2">
    <name type="scientific">Trametes sanguinea</name>
    <dbReference type="NCBI Taxonomy" id="158606"/>
    <lineage>
        <taxon>Eukaryota</taxon>
        <taxon>Fungi</taxon>
        <taxon>Dikarya</taxon>
        <taxon>Basidiomycota</taxon>
        <taxon>Agaricomycotina</taxon>
        <taxon>Agaricomycetes</taxon>
        <taxon>Polyporales</taxon>
        <taxon>Polyporaceae</taxon>
        <taxon>Trametes</taxon>
    </lineage>
</organism>
<evidence type="ECO:0000313" key="2">
    <source>
        <dbReference type="Proteomes" id="UP001144978"/>
    </source>
</evidence>
<dbReference type="Proteomes" id="UP001144978">
    <property type="component" value="Unassembled WGS sequence"/>
</dbReference>